<dbReference type="PANTHER" id="PTHR47579">
    <property type="entry name" value="COMPLEX 1 LYR PROTEIN"/>
    <property type="match status" value="1"/>
</dbReference>
<proteinExistence type="predicted"/>
<name>A0ABR2YWU4_9CHLO</name>
<evidence type="ECO:0000313" key="2">
    <source>
        <dbReference type="EMBL" id="KAK9916359.1"/>
    </source>
</evidence>
<dbReference type="InterPro" id="IPR008011">
    <property type="entry name" value="Complex1_LYR_dom"/>
</dbReference>
<evidence type="ECO:0000259" key="1">
    <source>
        <dbReference type="Pfam" id="PF05347"/>
    </source>
</evidence>
<feature type="domain" description="Complex 1 LYR protein" evidence="1">
    <location>
        <begin position="10"/>
        <end position="61"/>
    </location>
</feature>
<dbReference type="EMBL" id="JALJOT010000003">
    <property type="protein sequence ID" value="KAK9916359.1"/>
    <property type="molecule type" value="Genomic_DNA"/>
</dbReference>
<comment type="caution">
    <text evidence="2">The sequence shown here is derived from an EMBL/GenBank/DDBJ whole genome shotgun (WGS) entry which is preliminary data.</text>
</comment>
<accession>A0ABR2YWU4</accession>
<reference evidence="2 3" key="1">
    <citation type="journal article" date="2024" name="Nat. Commun.">
        <title>Phylogenomics reveals the evolutionary origins of lichenization in chlorophyte algae.</title>
        <authorList>
            <person name="Puginier C."/>
            <person name="Libourel C."/>
            <person name="Otte J."/>
            <person name="Skaloud P."/>
            <person name="Haon M."/>
            <person name="Grisel S."/>
            <person name="Petersen M."/>
            <person name="Berrin J.G."/>
            <person name="Delaux P.M."/>
            <person name="Dal Grande F."/>
            <person name="Keller J."/>
        </authorList>
    </citation>
    <scope>NUCLEOTIDE SEQUENCE [LARGE SCALE GENOMIC DNA]</scope>
    <source>
        <strain evidence="2 3">SAG 216-7</strain>
    </source>
</reference>
<evidence type="ECO:0000313" key="3">
    <source>
        <dbReference type="Proteomes" id="UP001491310"/>
    </source>
</evidence>
<keyword evidence="3" id="KW-1185">Reference proteome</keyword>
<dbReference type="CDD" id="cd20251">
    <property type="entry name" value="Complex1_LYR_SF"/>
    <property type="match status" value="1"/>
</dbReference>
<gene>
    <name evidence="2" type="ORF">WJX75_001772</name>
</gene>
<organism evidence="2 3">
    <name type="scientific">Coccomyxa subellipsoidea</name>
    <dbReference type="NCBI Taxonomy" id="248742"/>
    <lineage>
        <taxon>Eukaryota</taxon>
        <taxon>Viridiplantae</taxon>
        <taxon>Chlorophyta</taxon>
        <taxon>core chlorophytes</taxon>
        <taxon>Trebouxiophyceae</taxon>
        <taxon>Trebouxiophyceae incertae sedis</taxon>
        <taxon>Coccomyxaceae</taxon>
        <taxon>Coccomyxa</taxon>
    </lineage>
</organism>
<sequence>MQVDKAAFTVKRLYKDCLRLADYIGTQGGNRAVLRQQVQVAFRKNVGETDPEKIEEQKQAAFRGLSNYMFHEAQRMAKDGTMSAVHPSEDGPFNR</sequence>
<dbReference type="Pfam" id="PF05347">
    <property type="entry name" value="Complex1_LYR"/>
    <property type="match status" value="1"/>
</dbReference>
<dbReference type="Proteomes" id="UP001491310">
    <property type="component" value="Unassembled WGS sequence"/>
</dbReference>
<dbReference type="PANTHER" id="PTHR47579:SF3">
    <property type="entry name" value="COMPLEX 1 LYR PROTEIN DOMAIN-CONTAINING PROTEIN"/>
    <property type="match status" value="1"/>
</dbReference>
<protein>
    <recommendedName>
        <fullName evidence="1">Complex 1 LYR protein domain-containing protein</fullName>
    </recommendedName>
</protein>